<organism evidence="1">
    <name type="scientific">Ovis aries</name>
    <name type="common">Sheep</name>
    <dbReference type="NCBI Taxonomy" id="9940"/>
    <lineage>
        <taxon>Eukaryota</taxon>
        <taxon>Metazoa</taxon>
        <taxon>Chordata</taxon>
        <taxon>Craniata</taxon>
        <taxon>Vertebrata</taxon>
        <taxon>Euteleostomi</taxon>
        <taxon>Mammalia</taxon>
        <taxon>Eutheria</taxon>
        <taxon>Laurasiatheria</taxon>
        <taxon>Artiodactyla</taxon>
        <taxon>Ruminantia</taxon>
        <taxon>Pecora</taxon>
        <taxon>Bovidae</taxon>
        <taxon>Caprinae</taxon>
        <taxon>Ovis</taxon>
    </lineage>
</organism>
<protein>
    <submittedName>
        <fullName evidence="1">Uncharacterized protein</fullName>
    </submittedName>
</protein>
<evidence type="ECO:0000313" key="1">
    <source>
        <dbReference type="Ensembl" id="ENSOARP00020020429.2"/>
    </source>
</evidence>
<sequence length="279" mass="29829">MWPPDPEPDPDPEPAGRSQPSAALPGLRALLPARAFLCSLKGRLLLAETGLSFIIFVCYVASSASAFLTAPLLEFLLALCFLFADAMQLNDKWQGLCWPMMDFLRCVTAALIYFAISITAVAKYPDGASKAAGVSCSPTSGNGGCPTHIHPTPKWVPLLAPWAQSASAEVPWLLIVVLSNATVLWLKTDSARNLEKLLAKPNEQLDCLSVINARGSVPTILSCLSKQMKTSYGDRAAAARGSLPLPRSLLLLTRAIHPAPVSHRYLASLPPSCLPLTST</sequence>
<reference evidence="1" key="1">
    <citation type="submission" date="2020-11" db="EMBL/GenBank/DDBJ databases">
        <authorList>
            <person name="Davenport K.M."/>
            <person name="Bickhart D.M."/>
            <person name="Smith T.P.L."/>
            <person name="Murdoch B.M."/>
            <person name="Rosen B.D."/>
        </authorList>
    </citation>
    <scope>NUCLEOTIDE SEQUENCE [LARGE SCALE GENOMIC DNA]</scope>
    <source>
        <strain evidence="1">OAR_USU_Benz2616</strain>
    </source>
</reference>
<reference evidence="1" key="3">
    <citation type="submission" date="2025-09" db="UniProtKB">
        <authorList>
            <consortium name="Ensembl"/>
        </authorList>
    </citation>
    <scope>IDENTIFICATION</scope>
</reference>
<gene>
    <name evidence="1" type="primary">CMTM3</name>
</gene>
<accession>A0AC11BUV8</accession>
<proteinExistence type="predicted"/>
<name>A0AC11BUV8_SHEEP</name>
<reference evidence="1" key="2">
    <citation type="submission" date="2025-08" db="UniProtKB">
        <authorList>
            <consortium name="Ensembl"/>
        </authorList>
    </citation>
    <scope>IDENTIFICATION</scope>
</reference>
<dbReference type="Ensembl" id="ENSOART00020024632.2">
    <property type="protein sequence ID" value="ENSOARP00020020429.2"/>
    <property type="gene ID" value="ENSOARG00020016016.2"/>
</dbReference>